<evidence type="ECO:0000256" key="1">
    <source>
        <dbReference type="SAM" id="Phobius"/>
    </source>
</evidence>
<evidence type="ECO:0000313" key="3">
    <source>
        <dbReference type="Proteomes" id="UP000016649"/>
    </source>
</evidence>
<dbReference type="EMBL" id="AWVH01000040">
    <property type="protein sequence ID" value="ERJ91877.1"/>
    <property type="molecule type" value="Genomic_DNA"/>
</dbReference>
<name>A0ABN0NWW8_TRELE</name>
<evidence type="ECO:0000313" key="2">
    <source>
        <dbReference type="EMBL" id="ERJ91877.1"/>
    </source>
</evidence>
<accession>A0ABN0NWW8</accession>
<keyword evidence="1" id="KW-0812">Transmembrane</keyword>
<dbReference type="Proteomes" id="UP000016649">
    <property type="component" value="Unassembled WGS sequence"/>
</dbReference>
<protein>
    <submittedName>
        <fullName evidence="2">Uncharacterized protein</fullName>
    </submittedName>
</protein>
<gene>
    <name evidence="2" type="ORF">HMPREF9193_01885</name>
</gene>
<keyword evidence="3" id="KW-1185">Reference proteome</keyword>
<organism evidence="2 3">
    <name type="scientific">Treponema lecithinolyticum ATCC 700332</name>
    <dbReference type="NCBI Taxonomy" id="1321815"/>
    <lineage>
        <taxon>Bacteria</taxon>
        <taxon>Pseudomonadati</taxon>
        <taxon>Spirochaetota</taxon>
        <taxon>Spirochaetia</taxon>
        <taxon>Spirochaetales</taxon>
        <taxon>Treponemataceae</taxon>
        <taxon>Treponema</taxon>
    </lineage>
</organism>
<keyword evidence="1" id="KW-0472">Membrane</keyword>
<feature type="transmembrane region" description="Helical" evidence="1">
    <location>
        <begin position="42"/>
        <end position="64"/>
    </location>
</feature>
<sequence length="334" mass="37144">MLRTGDFIVNALIILSTAVLLTNVRALQRFASRLYVDSYSTAFRIAAGIELILVVCSAAVLFYLRPHTINPKPQLSVYTGSFERNFKAKTEVSRPVSLVVYEYGTSFAANTNEPAILFVPDTYEVCADYELYAQEAVKQQRYVIAGDFYRFPASENASPSERFYNSRSFKAFTVHKRAAMQKAETKRDTRKLRGTAQNTQSIEHQRFIRRKQAEIEAMLVIAGQKTSSLIIAAQGDSFAAASILKEKYPGFISAVFNTQTGTDSFSFIRDTLTVSEPLDALFLFYGGVSGIGDFYKARRLQKAEAGSPAFAKALAPYIQRSNVPAKNPTEFAAQ</sequence>
<reference evidence="2 3" key="1">
    <citation type="submission" date="2013-08" db="EMBL/GenBank/DDBJ databases">
        <authorList>
            <person name="Weinstock G."/>
            <person name="Sodergren E."/>
            <person name="Wylie T."/>
            <person name="Fulton L."/>
            <person name="Fulton R."/>
            <person name="Fronick C."/>
            <person name="O'Laughlin M."/>
            <person name="Godfrey J."/>
            <person name="Miner T."/>
            <person name="Herter B."/>
            <person name="Appelbaum E."/>
            <person name="Cordes M."/>
            <person name="Lek S."/>
            <person name="Wollam A."/>
            <person name="Pepin K.H."/>
            <person name="Palsikar V.B."/>
            <person name="Mitreva M."/>
            <person name="Wilson R.K."/>
        </authorList>
    </citation>
    <scope>NUCLEOTIDE SEQUENCE [LARGE SCALE GENOMIC DNA]</scope>
    <source>
        <strain evidence="2 3">ATCC 700332</strain>
    </source>
</reference>
<proteinExistence type="predicted"/>
<comment type="caution">
    <text evidence="2">The sequence shown here is derived from an EMBL/GenBank/DDBJ whole genome shotgun (WGS) entry which is preliminary data.</text>
</comment>
<keyword evidence="1" id="KW-1133">Transmembrane helix</keyword>